<protein>
    <recommendedName>
        <fullName evidence="6">SNF2 N-terminal domain-containing protein</fullName>
    </recommendedName>
</protein>
<dbReference type="GO" id="GO:0080188">
    <property type="term" value="P:gene silencing by siRNA-directed DNA methylation"/>
    <property type="evidence" value="ECO:0007669"/>
    <property type="project" value="InterPro"/>
</dbReference>
<name>K4CJM4_SOLLC</name>
<keyword evidence="4" id="KW-0067">ATP-binding</keyword>
<proteinExistence type="predicted"/>
<keyword evidence="3" id="KW-0347">Helicase</keyword>
<evidence type="ECO:0000256" key="1">
    <source>
        <dbReference type="ARBA" id="ARBA00004123"/>
    </source>
</evidence>
<organism evidence="7">
    <name type="scientific">Solanum lycopersicum</name>
    <name type="common">Tomato</name>
    <name type="synonym">Lycopersicon esculentum</name>
    <dbReference type="NCBI Taxonomy" id="4081"/>
    <lineage>
        <taxon>Eukaryota</taxon>
        <taxon>Viridiplantae</taxon>
        <taxon>Streptophyta</taxon>
        <taxon>Embryophyta</taxon>
        <taxon>Tracheophyta</taxon>
        <taxon>Spermatophyta</taxon>
        <taxon>Magnoliopsida</taxon>
        <taxon>eudicotyledons</taxon>
        <taxon>Gunneridae</taxon>
        <taxon>Pentapetalae</taxon>
        <taxon>asterids</taxon>
        <taxon>lamiids</taxon>
        <taxon>Solanales</taxon>
        <taxon>Solanaceae</taxon>
        <taxon>Solanoideae</taxon>
        <taxon>Solaneae</taxon>
        <taxon>Solanum</taxon>
        <taxon>Solanum subgen. Lycopersicon</taxon>
    </lineage>
</organism>
<evidence type="ECO:0000256" key="5">
    <source>
        <dbReference type="ARBA" id="ARBA00023242"/>
    </source>
</evidence>
<dbReference type="InterPro" id="IPR038718">
    <property type="entry name" value="SNF2-like_sf"/>
</dbReference>
<dbReference type="Gramene" id="Solyc08g022040.1.1">
    <property type="protein sequence ID" value="Solyc08g022040.1.1"/>
    <property type="gene ID" value="Solyc08g022040.1"/>
</dbReference>
<accession>K4CJM4</accession>
<dbReference type="PANTHER" id="PTHR45821:SF14">
    <property type="entry name" value="HELICASE C-TERMINAL DOMAIN-CONTAINING PROTEIN"/>
    <property type="match status" value="1"/>
</dbReference>
<feature type="domain" description="SNF2 N-terminal" evidence="6">
    <location>
        <begin position="6"/>
        <end position="58"/>
    </location>
</feature>
<dbReference type="SMR" id="K4CJM4"/>
<dbReference type="SUPFAM" id="SSF52540">
    <property type="entry name" value="P-loop containing nucleoside triphosphate hydrolases"/>
    <property type="match status" value="1"/>
</dbReference>
<dbReference type="HOGENOM" id="CLU_2836149_0_0_1"/>
<keyword evidence="8" id="KW-1185">Reference proteome</keyword>
<dbReference type="InterPro" id="IPR000330">
    <property type="entry name" value="SNF2_N"/>
</dbReference>
<dbReference type="InterPro" id="IPR044567">
    <property type="entry name" value="CLSY/DRD1"/>
</dbReference>
<keyword evidence="3" id="KW-0378">Hydrolase</keyword>
<dbReference type="InterPro" id="IPR027417">
    <property type="entry name" value="P-loop_NTPase"/>
</dbReference>
<evidence type="ECO:0000256" key="3">
    <source>
        <dbReference type="ARBA" id="ARBA00022806"/>
    </source>
</evidence>
<dbReference type="EnsemblPlants" id="Solyc08g022040.1.1">
    <property type="protein sequence ID" value="Solyc08g022040.1.1"/>
    <property type="gene ID" value="Solyc08g022040.1"/>
</dbReference>
<dbReference type="Pfam" id="PF00176">
    <property type="entry name" value="SNF2-rel_dom"/>
    <property type="match status" value="1"/>
</dbReference>
<dbReference type="GO" id="GO:0005634">
    <property type="term" value="C:nucleus"/>
    <property type="evidence" value="ECO:0007669"/>
    <property type="project" value="UniProtKB-SubCell"/>
</dbReference>
<dbReference type="PhylomeDB" id="K4CJM4"/>
<dbReference type="GO" id="GO:0005524">
    <property type="term" value="F:ATP binding"/>
    <property type="evidence" value="ECO:0007669"/>
    <property type="project" value="UniProtKB-KW"/>
</dbReference>
<evidence type="ECO:0000256" key="4">
    <source>
        <dbReference type="ARBA" id="ARBA00022840"/>
    </source>
</evidence>
<dbReference type="PANTHER" id="PTHR45821">
    <property type="entry name" value="SNF2 DOMAIN-CONTAINING PROTEIN CLASSY 2-RELATED"/>
    <property type="match status" value="1"/>
</dbReference>
<reference evidence="7" key="2">
    <citation type="submission" date="2015-06" db="UniProtKB">
        <authorList>
            <consortium name="EnsemblPlants"/>
        </authorList>
    </citation>
    <scope>IDENTIFICATION</scope>
    <source>
        <strain evidence="7">cv. Heinz 1706</strain>
    </source>
</reference>
<dbReference type="PaxDb" id="4081-Solyc08g022040.1.1"/>
<evidence type="ECO:0000313" key="8">
    <source>
        <dbReference type="Proteomes" id="UP000004994"/>
    </source>
</evidence>
<keyword evidence="5" id="KW-0539">Nucleus</keyword>
<dbReference type="Gene3D" id="3.40.50.10810">
    <property type="entry name" value="Tandem AAA-ATPase domain"/>
    <property type="match status" value="1"/>
</dbReference>
<comment type="subcellular location">
    <subcellularLocation>
        <location evidence="1">Nucleus</location>
    </subcellularLocation>
</comment>
<sequence>MVKLRSWVKEGHTARNEQSLIWKALKKVETEKRIVLSGTPFKNNIMELFNNLCVVNPMFAADLEQK</sequence>
<evidence type="ECO:0000259" key="6">
    <source>
        <dbReference type="Pfam" id="PF00176"/>
    </source>
</evidence>
<dbReference type="STRING" id="4081.K4CJM4"/>
<dbReference type="GO" id="GO:0004386">
    <property type="term" value="F:helicase activity"/>
    <property type="evidence" value="ECO:0007669"/>
    <property type="project" value="UniProtKB-KW"/>
</dbReference>
<evidence type="ECO:0000313" key="7">
    <source>
        <dbReference type="EnsemblPlants" id="Solyc08g022040.1.1"/>
    </source>
</evidence>
<evidence type="ECO:0000256" key="2">
    <source>
        <dbReference type="ARBA" id="ARBA00022741"/>
    </source>
</evidence>
<dbReference type="AlphaFoldDB" id="K4CJM4"/>
<keyword evidence="2" id="KW-0547">Nucleotide-binding</keyword>
<dbReference type="Proteomes" id="UP000004994">
    <property type="component" value="Chromosome 8"/>
</dbReference>
<dbReference type="InParanoid" id="K4CJM4"/>
<reference evidence="7" key="1">
    <citation type="journal article" date="2012" name="Nature">
        <title>The tomato genome sequence provides insights into fleshy fruit evolution.</title>
        <authorList>
            <consortium name="Tomato Genome Consortium"/>
        </authorList>
    </citation>
    <scope>NUCLEOTIDE SEQUENCE [LARGE SCALE GENOMIC DNA]</scope>
    <source>
        <strain evidence="7">cv. Heinz 1706</strain>
    </source>
</reference>
<dbReference type="eggNOG" id="KOG0390">
    <property type="taxonomic scope" value="Eukaryota"/>
</dbReference>